<accession>A0ABQ9NA42</accession>
<sequence length="227" mass="24976">MELSTAAKEAEGISLQLLVDNHSNRVLYAETGKAFVDLLFGFLQIPLGSIVGILQENHMNVSGSFGRLFGSVKELEPTYFQSQTVKESLLKPEVASASLAHPLLQNFATPKQLKSETITTPSFRKGIVQAPSSSNRAEAGKEVIGLVKEGETKFIVMDDLRVFPLSSIFLVDLLNKFNVNDASFWEVKINLEECLELVKASMKSDAVLTDVFIGNKSPRKETKIITI</sequence>
<proteinExistence type="predicted"/>
<dbReference type="Pfam" id="PF05056">
    <property type="entry name" value="DUF674"/>
    <property type="match status" value="2"/>
</dbReference>
<comment type="caution">
    <text evidence="1">The sequence shown here is derived from an EMBL/GenBank/DDBJ whole genome shotgun (WGS) entry which is preliminary data.</text>
</comment>
<dbReference type="PANTHER" id="PTHR33103:SF99">
    <property type="entry name" value="DUF674 FAMILY PROTEIN"/>
    <property type="match status" value="1"/>
</dbReference>
<organism evidence="1 2">
    <name type="scientific">Hevea brasiliensis</name>
    <name type="common">Para rubber tree</name>
    <name type="synonym">Siphonia brasiliensis</name>
    <dbReference type="NCBI Taxonomy" id="3981"/>
    <lineage>
        <taxon>Eukaryota</taxon>
        <taxon>Viridiplantae</taxon>
        <taxon>Streptophyta</taxon>
        <taxon>Embryophyta</taxon>
        <taxon>Tracheophyta</taxon>
        <taxon>Spermatophyta</taxon>
        <taxon>Magnoliopsida</taxon>
        <taxon>eudicotyledons</taxon>
        <taxon>Gunneridae</taxon>
        <taxon>Pentapetalae</taxon>
        <taxon>rosids</taxon>
        <taxon>fabids</taxon>
        <taxon>Malpighiales</taxon>
        <taxon>Euphorbiaceae</taxon>
        <taxon>Crotonoideae</taxon>
        <taxon>Micrandreae</taxon>
        <taxon>Hevea</taxon>
    </lineage>
</organism>
<dbReference type="Proteomes" id="UP001174677">
    <property type="component" value="Chromosome 1"/>
</dbReference>
<name>A0ABQ9NA42_HEVBR</name>
<evidence type="ECO:0000313" key="2">
    <source>
        <dbReference type="Proteomes" id="UP001174677"/>
    </source>
</evidence>
<gene>
    <name evidence="1" type="ORF">P3X46_000476</name>
</gene>
<dbReference type="PANTHER" id="PTHR33103">
    <property type="entry name" value="OS01G0153900 PROTEIN"/>
    <property type="match status" value="1"/>
</dbReference>
<dbReference type="EMBL" id="JARPOI010000001">
    <property type="protein sequence ID" value="KAJ9189146.1"/>
    <property type="molecule type" value="Genomic_DNA"/>
</dbReference>
<dbReference type="InterPro" id="IPR007750">
    <property type="entry name" value="DUF674"/>
</dbReference>
<evidence type="ECO:0008006" key="3">
    <source>
        <dbReference type="Google" id="ProtNLM"/>
    </source>
</evidence>
<keyword evidence="2" id="KW-1185">Reference proteome</keyword>
<reference evidence="1" key="1">
    <citation type="journal article" date="2023" name="Plant Biotechnol. J.">
        <title>Chromosome-level wild Hevea brasiliensis genome provides new tools for genomic-assisted breeding and valuable loci to elevate rubber yield.</title>
        <authorList>
            <person name="Cheng H."/>
            <person name="Song X."/>
            <person name="Hu Y."/>
            <person name="Wu T."/>
            <person name="Yang Q."/>
            <person name="An Z."/>
            <person name="Feng S."/>
            <person name="Deng Z."/>
            <person name="Wu W."/>
            <person name="Zeng X."/>
            <person name="Tu M."/>
            <person name="Wang X."/>
            <person name="Huang H."/>
        </authorList>
    </citation>
    <scope>NUCLEOTIDE SEQUENCE</scope>
    <source>
        <strain evidence="1">MT/VB/25A 57/8</strain>
    </source>
</reference>
<protein>
    <recommendedName>
        <fullName evidence="3">Response regulatory domain-containing protein</fullName>
    </recommendedName>
</protein>
<evidence type="ECO:0000313" key="1">
    <source>
        <dbReference type="EMBL" id="KAJ9189146.1"/>
    </source>
</evidence>